<dbReference type="GO" id="GO:0016020">
    <property type="term" value="C:membrane"/>
    <property type="evidence" value="ECO:0007669"/>
    <property type="project" value="TreeGrafter"/>
</dbReference>
<dbReference type="SUPFAM" id="SSF53474">
    <property type="entry name" value="alpha/beta-Hydrolases"/>
    <property type="match status" value="1"/>
</dbReference>
<dbReference type="PRINTS" id="PR00111">
    <property type="entry name" value="ABHYDROLASE"/>
</dbReference>
<feature type="domain" description="AB hydrolase-1" evidence="2">
    <location>
        <begin position="22"/>
        <end position="242"/>
    </location>
</feature>
<dbReference type="GO" id="GO:0016787">
    <property type="term" value="F:hydrolase activity"/>
    <property type="evidence" value="ECO:0007669"/>
    <property type="project" value="UniProtKB-KW"/>
</dbReference>
<keyword evidence="1 3" id="KW-0378">Hydrolase</keyword>
<accession>L0GW61</accession>
<gene>
    <name evidence="3" type="ORF">Thimo_1441</name>
</gene>
<dbReference type="STRING" id="765912.Thimo_1441"/>
<proteinExistence type="predicted"/>
<dbReference type="EMBL" id="CP003051">
    <property type="protein sequence ID" value="AGA90231.1"/>
    <property type="molecule type" value="Genomic_DNA"/>
</dbReference>
<dbReference type="AlphaFoldDB" id="L0GW61"/>
<keyword evidence="3" id="KW-0012">Acyltransferase</keyword>
<dbReference type="InterPro" id="IPR029058">
    <property type="entry name" value="AB_hydrolase_fold"/>
</dbReference>
<evidence type="ECO:0000259" key="2">
    <source>
        <dbReference type="Pfam" id="PF00561"/>
    </source>
</evidence>
<dbReference type="PANTHER" id="PTHR43798">
    <property type="entry name" value="MONOACYLGLYCEROL LIPASE"/>
    <property type="match status" value="1"/>
</dbReference>
<evidence type="ECO:0000256" key="1">
    <source>
        <dbReference type="ARBA" id="ARBA00022801"/>
    </source>
</evidence>
<dbReference type="RefSeq" id="WP_015280373.1">
    <property type="nucleotide sequence ID" value="NC_019940.1"/>
</dbReference>
<organism evidence="3 4">
    <name type="scientific">Thioflavicoccus mobilis 8321</name>
    <dbReference type="NCBI Taxonomy" id="765912"/>
    <lineage>
        <taxon>Bacteria</taxon>
        <taxon>Pseudomonadati</taxon>
        <taxon>Pseudomonadota</taxon>
        <taxon>Gammaproteobacteria</taxon>
        <taxon>Chromatiales</taxon>
        <taxon>Chromatiaceae</taxon>
        <taxon>Thioflavicoccus</taxon>
    </lineage>
</organism>
<protein>
    <submittedName>
        <fullName evidence="3">Putative hydrolase or acyltransferase of alpha/beta superfamily</fullName>
    </submittedName>
</protein>
<evidence type="ECO:0000313" key="4">
    <source>
        <dbReference type="Proteomes" id="UP000010816"/>
    </source>
</evidence>
<evidence type="ECO:0000313" key="3">
    <source>
        <dbReference type="EMBL" id="AGA90231.1"/>
    </source>
</evidence>
<name>L0GW61_9GAMM</name>
<sequence>MSEVEARGIRFHVRRLGSGKRTVVFVHGMIMDDLSSWYFTFANEIAKLAQVVLYDLRGHGKSERPAQGYRVDDMVDDLGALLDALGLSEEPVDLVGNSYGGLVALAFAVQQPERVRSLVLLEAHVAGEGWAERMQRSLSLEGEERDRMIADSFKDWAGRHSKVRSTRLANKAQTLIEGTSLLRDLQDSRVYSEADLVRVTCPTLAIYGENSDILFQGELLARTLPSCRLEVLAGSTHSVLWEQTAAVRKRLVDWFSSPDGSSREAESEAKVTR</sequence>
<keyword evidence="3" id="KW-0808">Transferase</keyword>
<dbReference type="HOGENOM" id="CLU_020336_50_4_6"/>
<dbReference type="Proteomes" id="UP000010816">
    <property type="component" value="Chromosome"/>
</dbReference>
<dbReference type="Gene3D" id="3.40.50.1820">
    <property type="entry name" value="alpha/beta hydrolase"/>
    <property type="match status" value="1"/>
</dbReference>
<dbReference type="Pfam" id="PF00561">
    <property type="entry name" value="Abhydrolase_1"/>
    <property type="match status" value="1"/>
</dbReference>
<keyword evidence="4" id="KW-1185">Reference proteome</keyword>
<dbReference type="eggNOG" id="COG2267">
    <property type="taxonomic scope" value="Bacteria"/>
</dbReference>
<dbReference type="InterPro" id="IPR000073">
    <property type="entry name" value="AB_hydrolase_1"/>
</dbReference>
<dbReference type="KEGG" id="tmb:Thimo_1441"/>
<dbReference type="GO" id="GO:0016746">
    <property type="term" value="F:acyltransferase activity"/>
    <property type="evidence" value="ECO:0007669"/>
    <property type="project" value="UniProtKB-KW"/>
</dbReference>
<reference evidence="3 4" key="1">
    <citation type="submission" date="2011-09" db="EMBL/GenBank/DDBJ databases">
        <title>Complete sequence of chromosome of Thioflavicoccus mobilis 8321.</title>
        <authorList>
            <consortium name="US DOE Joint Genome Institute"/>
            <person name="Lucas S."/>
            <person name="Han J."/>
            <person name="Lapidus A."/>
            <person name="Cheng J.-F."/>
            <person name="Goodwin L."/>
            <person name="Pitluck S."/>
            <person name="Peters L."/>
            <person name="Ovchinnikova G."/>
            <person name="Lu M."/>
            <person name="Detter J.C."/>
            <person name="Han C."/>
            <person name="Tapia R."/>
            <person name="Land M."/>
            <person name="Hauser L."/>
            <person name="Kyrpides N."/>
            <person name="Ivanova N."/>
            <person name="Pagani I."/>
            <person name="Vogl K."/>
            <person name="Liu Z."/>
            <person name="Imhoff J."/>
            <person name="Thiel V."/>
            <person name="Frigaard N.-U."/>
            <person name="Bryant D."/>
            <person name="Woyke T."/>
        </authorList>
    </citation>
    <scope>NUCLEOTIDE SEQUENCE [LARGE SCALE GENOMIC DNA]</scope>
    <source>
        <strain evidence="3 4">8321</strain>
    </source>
</reference>
<dbReference type="InterPro" id="IPR050266">
    <property type="entry name" value="AB_hydrolase_sf"/>
</dbReference>
<dbReference type="OrthoDB" id="9808398at2"/>
<dbReference type="PANTHER" id="PTHR43798:SF31">
    <property type="entry name" value="AB HYDROLASE SUPERFAMILY PROTEIN YCLE"/>
    <property type="match status" value="1"/>
</dbReference>